<keyword evidence="1" id="KW-1133">Transmembrane helix</keyword>
<organism evidence="2 3">
    <name type="scientific">Rhizophagus irregularis</name>
    <dbReference type="NCBI Taxonomy" id="588596"/>
    <lineage>
        <taxon>Eukaryota</taxon>
        <taxon>Fungi</taxon>
        <taxon>Fungi incertae sedis</taxon>
        <taxon>Mucoromycota</taxon>
        <taxon>Glomeromycotina</taxon>
        <taxon>Glomeromycetes</taxon>
        <taxon>Glomerales</taxon>
        <taxon>Glomeraceae</taxon>
        <taxon>Rhizophagus</taxon>
    </lineage>
</organism>
<feature type="transmembrane region" description="Helical" evidence="1">
    <location>
        <begin position="56"/>
        <end position="76"/>
    </location>
</feature>
<feature type="transmembrane region" description="Helical" evidence="1">
    <location>
        <begin position="96"/>
        <end position="126"/>
    </location>
</feature>
<keyword evidence="1" id="KW-0812">Transmembrane</keyword>
<reference evidence="2 3" key="1">
    <citation type="submission" date="2015-10" db="EMBL/GenBank/DDBJ databases">
        <title>Genome analyses suggest a sexual origin of heterokaryosis in a supposedly ancient asexual fungus.</title>
        <authorList>
            <person name="Ropars J."/>
            <person name="Sedzielewska K."/>
            <person name="Noel J."/>
            <person name="Charron P."/>
            <person name="Farinelli L."/>
            <person name="Marton T."/>
            <person name="Kruger M."/>
            <person name="Pelin A."/>
            <person name="Brachmann A."/>
            <person name="Corradi N."/>
        </authorList>
    </citation>
    <scope>NUCLEOTIDE SEQUENCE [LARGE SCALE GENOMIC DNA]</scope>
    <source>
        <strain evidence="2 3">A4</strain>
    </source>
</reference>
<dbReference type="AlphaFoldDB" id="A0A2I1HA19"/>
<accession>A0A2I1HA19</accession>
<dbReference type="EMBL" id="LLXI01001940">
    <property type="protein sequence ID" value="PKY55719.1"/>
    <property type="molecule type" value="Genomic_DNA"/>
</dbReference>
<keyword evidence="1" id="KW-0472">Membrane</keyword>
<feature type="transmembrane region" description="Helical" evidence="1">
    <location>
        <begin position="20"/>
        <end position="44"/>
    </location>
</feature>
<evidence type="ECO:0000313" key="2">
    <source>
        <dbReference type="EMBL" id="PKY55719.1"/>
    </source>
</evidence>
<keyword evidence="3" id="KW-1185">Reference proteome</keyword>
<evidence type="ECO:0000313" key="3">
    <source>
        <dbReference type="Proteomes" id="UP000234323"/>
    </source>
</evidence>
<sequence length="131" mass="14435">MDIKKDFTPSLDDFKNWDWKQFGCSLLAGLVVSFTLYCCKGIFCGNDRKKQTTEKLSISVVTILFLVNFFFSYYIGKVIEVFTPVGKSLSQQGIGGMIALEFLGTLATIGAEVAIGVVFLVFVCIVDSCSK</sequence>
<comment type="caution">
    <text evidence="2">The sequence shown here is derived from an EMBL/GenBank/DDBJ whole genome shotgun (WGS) entry which is preliminary data.</text>
</comment>
<name>A0A2I1HA19_9GLOM</name>
<proteinExistence type="predicted"/>
<dbReference type="Proteomes" id="UP000234323">
    <property type="component" value="Unassembled WGS sequence"/>
</dbReference>
<gene>
    <name evidence="2" type="ORF">RhiirA4_475371</name>
</gene>
<evidence type="ECO:0000256" key="1">
    <source>
        <dbReference type="SAM" id="Phobius"/>
    </source>
</evidence>
<protein>
    <submittedName>
        <fullName evidence="2">Uncharacterized protein</fullName>
    </submittedName>
</protein>